<evidence type="ECO:0000313" key="3">
    <source>
        <dbReference type="EMBL" id="AHH20789.1"/>
    </source>
</evidence>
<keyword evidence="1" id="KW-0175">Coiled coil</keyword>
<dbReference type="EMBL" id="CP006850">
    <property type="protein sequence ID" value="AHH20789.1"/>
    <property type="molecule type" value="Genomic_DNA"/>
</dbReference>
<gene>
    <name evidence="3" type="ORF">NONO_c60130</name>
</gene>
<evidence type="ECO:0000256" key="2">
    <source>
        <dbReference type="SAM" id="MobiDB-lite"/>
    </source>
</evidence>
<sequence>MPDQTPEPPIDIEDLTPAGPMSGSPNYEDNWRLQWMREQEEARARQTADPVSLPSDAALADLRARLIEDGVIPPSDDPAPEITPAARRFAEDMTTANRMPFAELVVRYARALSALRTVQASRYQWMGIAQHLQSYGRNMQQVAATNADAHDRLRDRVAAEERRTGEAARLLAAESAQVATLKADRNVITGQLRGSRMLVSERDTELAVARARIAELERLVDVAEESRTDLIGQLDRANARAAELEEQSGLQAAYEAWLHGQHGIDESYYSDFLEWRKEATGA</sequence>
<proteinExistence type="predicted"/>
<protein>
    <submittedName>
        <fullName evidence="3">Uncharacterized protein</fullName>
    </submittedName>
</protein>
<feature type="coiled-coil region" evidence="1">
    <location>
        <begin position="206"/>
        <end position="247"/>
    </location>
</feature>
<evidence type="ECO:0000313" key="4">
    <source>
        <dbReference type="Proteomes" id="UP000019150"/>
    </source>
</evidence>
<dbReference type="Proteomes" id="UP000019150">
    <property type="component" value="Chromosome"/>
</dbReference>
<reference evidence="3 4" key="1">
    <citation type="journal article" date="2014" name="Appl. Environ. Microbiol.">
        <title>Insights into the Microbial Degradation of Rubber and Gutta-Percha by Analysis of the Complete Genome of Nocardia nova SH22a.</title>
        <authorList>
            <person name="Luo Q."/>
            <person name="Hiessl S."/>
            <person name="Poehlein A."/>
            <person name="Daniel R."/>
            <person name="Steinbuchel A."/>
        </authorList>
    </citation>
    <scope>NUCLEOTIDE SEQUENCE [LARGE SCALE GENOMIC DNA]</scope>
    <source>
        <strain evidence="3">SH22a</strain>
    </source>
</reference>
<accession>W5TNP7</accession>
<dbReference type="AlphaFoldDB" id="W5TNP7"/>
<keyword evidence="4" id="KW-1185">Reference proteome</keyword>
<organism evidence="3 4">
    <name type="scientific">Nocardia nova SH22a</name>
    <dbReference type="NCBI Taxonomy" id="1415166"/>
    <lineage>
        <taxon>Bacteria</taxon>
        <taxon>Bacillati</taxon>
        <taxon>Actinomycetota</taxon>
        <taxon>Actinomycetes</taxon>
        <taxon>Mycobacteriales</taxon>
        <taxon>Nocardiaceae</taxon>
        <taxon>Nocardia</taxon>
    </lineage>
</organism>
<dbReference type="STRING" id="1415166.NONO_c60130"/>
<name>W5TNP7_9NOCA</name>
<dbReference type="RefSeq" id="WP_025352137.1">
    <property type="nucleotide sequence ID" value="NZ_CP006850.1"/>
</dbReference>
<dbReference type="PATRIC" id="fig|1415166.3.peg.6191"/>
<dbReference type="HOGENOM" id="CLU_986364_0_0_11"/>
<evidence type="ECO:0000256" key="1">
    <source>
        <dbReference type="SAM" id="Coils"/>
    </source>
</evidence>
<dbReference type="KEGG" id="nno:NONO_c60130"/>
<feature type="region of interest" description="Disordered" evidence="2">
    <location>
        <begin position="1"/>
        <end position="30"/>
    </location>
</feature>